<dbReference type="AlphaFoldDB" id="A0A2P2PZC4"/>
<sequence length="19" mass="2186">MKSKASYMLHSLLMCNKSI</sequence>
<organism evidence="1">
    <name type="scientific">Rhizophora mucronata</name>
    <name type="common">Asiatic mangrove</name>
    <dbReference type="NCBI Taxonomy" id="61149"/>
    <lineage>
        <taxon>Eukaryota</taxon>
        <taxon>Viridiplantae</taxon>
        <taxon>Streptophyta</taxon>
        <taxon>Embryophyta</taxon>
        <taxon>Tracheophyta</taxon>
        <taxon>Spermatophyta</taxon>
        <taxon>Magnoliopsida</taxon>
        <taxon>eudicotyledons</taxon>
        <taxon>Gunneridae</taxon>
        <taxon>Pentapetalae</taxon>
        <taxon>rosids</taxon>
        <taxon>fabids</taxon>
        <taxon>Malpighiales</taxon>
        <taxon>Rhizophoraceae</taxon>
        <taxon>Rhizophora</taxon>
    </lineage>
</organism>
<dbReference type="EMBL" id="GGEC01079580">
    <property type="protein sequence ID" value="MBX60064.1"/>
    <property type="molecule type" value="Transcribed_RNA"/>
</dbReference>
<proteinExistence type="predicted"/>
<evidence type="ECO:0000313" key="1">
    <source>
        <dbReference type="EMBL" id="MBX60064.1"/>
    </source>
</evidence>
<accession>A0A2P2PZC4</accession>
<name>A0A2P2PZC4_RHIMU</name>
<protein>
    <submittedName>
        <fullName evidence="1">Uncharacterized protein</fullName>
    </submittedName>
</protein>
<reference evidence="1" key="1">
    <citation type="submission" date="2018-02" db="EMBL/GenBank/DDBJ databases">
        <title>Rhizophora mucronata_Transcriptome.</title>
        <authorList>
            <person name="Meera S.P."/>
            <person name="Sreeshan A."/>
            <person name="Augustine A."/>
        </authorList>
    </citation>
    <scope>NUCLEOTIDE SEQUENCE</scope>
    <source>
        <tissue evidence="1">Leaf</tissue>
    </source>
</reference>